<proteinExistence type="predicted"/>
<keyword evidence="2" id="KW-1185">Reference proteome</keyword>
<evidence type="ECO:0000313" key="2">
    <source>
        <dbReference type="Proteomes" id="UP001062846"/>
    </source>
</evidence>
<name>A0ACC0LUX2_RHOML</name>
<comment type="caution">
    <text evidence="1">The sequence shown here is derived from an EMBL/GenBank/DDBJ whole genome shotgun (WGS) entry which is preliminary data.</text>
</comment>
<dbReference type="EMBL" id="CM046398">
    <property type="protein sequence ID" value="KAI8532071.1"/>
    <property type="molecule type" value="Genomic_DNA"/>
</dbReference>
<protein>
    <submittedName>
        <fullName evidence="1">Uncharacterized protein</fullName>
    </submittedName>
</protein>
<reference evidence="1" key="1">
    <citation type="submission" date="2022-02" db="EMBL/GenBank/DDBJ databases">
        <title>Plant Genome Project.</title>
        <authorList>
            <person name="Zhang R.-G."/>
        </authorList>
    </citation>
    <scope>NUCLEOTIDE SEQUENCE</scope>
    <source>
        <strain evidence="1">AT1</strain>
    </source>
</reference>
<dbReference type="Proteomes" id="UP001062846">
    <property type="component" value="Chromosome 11"/>
</dbReference>
<gene>
    <name evidence="1" type="ORF">RHMOL_Rhmol11G0184900</name>
</gene>
<sequence>MPSGRKDDKQQAANNPNPNRNYVQNLPNLMARPWVKATLHILIPQGHSNKHKNR</sequence>
<accession>A0ACC0LUX2</accession>
<evidence type="ECO:0000313" key="1">
    <source>
        <dbReference type="EMBL" id="KAI8532071.1"/>
    </source>
</evidence>
<organism evidence="1 2">
    <name type="scientific">Rhododendron molle</name>
    <name type="common">Chinese azalea</name>
    <name type="synonym">Azalea mollis</name>
    <dbReference type="NCBI Taxonomy" id="49168"/>
    <lineage>
        <taxon>Eukaryota</taxon>
        <taxon>Viridiplantae</taxon>
        <taxon>Streptophyta</taxon>
        <taxon>Embryophyta</taxon>
        <taxon>Tracheophyta</taxon>
        <taxon>Spermatophyta</taxon>
        <taxon>Magnoliopsida</taxon>
        <taxon>eudicotyledons</taxon>
        <taxon>Gunneridae</taxon>
        <taxon>Pentapetalae</taxon>
        <taxon>asterids</taxon>
        <taxon>Ericales</taxon>
        <taxon>Ericaceae</taxon>
        <taxon>Ericoideae</taxon>
        <taxon>Rhodoreae</taxon>
        <taxon>Rhododendron</taxon>
    </lineage>
</organism>